<organism evidence="3 4">
    <name type="scientific">Paraburkholderia caribensis MBA4</name>
    <dbReference type="NCBI Taxonomy" id="1323664"/>
    <lineage>
        <taxon>Bacteria</taxon>
        <taxon>Pseudomonadati</taxon>
        <taxon>Pseudomonadota</taxon>
        <taxon>Betaproteobacteria</taxon>
        <taxon>Burkholderiales</taxon>
        <taxon>Burkholderiaceae</taxon>
        <taxon>Paraburkholderia</taxon>
    </lineage>
</organism>
<dbReference type="PROSITE" id="PS51257">
    <property type="entry name" value="PROKAR_LIPOPROTEIN"/>
    <property type="match status" value="1"/>
</dbReference>
<sequence>MNKRLLHCASSHPLLVVLLAASVALTACGGGGGDDNGAGQPVTNNAPVKPAETAAAPAGASATSGANAPSGASATSGASAAQPASAPQTASTPSAASTPAAVTPASETATPGNNDTPPPTPVADNTAPISVNYDDTVGRVVNMPYVSVTFCIPGKQGASQCATVDHMVLDTGSVGVRVIASALGAAFAGKLPMQTGASNDSTGKAAIAQCALFASGYTWGSTRAADVTLGKKTASSIPVHLIGDSVYAAWVPNDCASRGTGMNTVADLGANGIVGIGHLAHDYPDAAKSALAANYYYCPTPWSCTAASVPLDKQTANPVAAFSTDNNGTIIRLPALPSMGQASVTGELVFGIGTRDNNALPAKPALLNVTDRGMFTTSYKGRAISSYTDSGSNALFFPDATLPVQDGWFAPATTQRLSATAYSNTGNAQTTIPFSIANSWTLFNLGYAAHDNLGAPMSSLFLWGLPFFYGRDVYTALSGMQAGPQTGPYVAF</sequence>
<feature type="compositionally biased region" description="Low complexity" evidence="1">
    <location>
        <begin position="50"/>
        <end position="115"/>
    </location>
</feature>
<name>A0A0P0R8P2_9BURK</name>
<keyword evidence="2" id="KW-0732">Signal</keyword>
<gene>
    <name evidence="3" type="ORF">K788_0008353</name>
</gene>
<proteinExistence type="predicted"/>
<dbReference type="EMBL" id="CP012746">
    <property type="protein sequence ID" value="ALL64388.1"/>
    <property type="molecule type" value="Genomic_DNA"/>
</dbReference>
<feature type="signal peptide" evidence="2">
    <location>
        <begin position="1"/>
        <end position="29"/>
    </location>
</feature>
<protein>
    <submittedName>
        <fullName evidence="3">Proline-rich protein</fullName>
    </submittedName>
</protein>
<dbReference type="RefSeq" id="WP_082624855.1">
    <property type="nucleotide sequence ID" value="NZ_CP012746.1"/>
</dbReference>
<accession>A0A0P0R8P2</accession>
<dbReference type="InterPro" id="IPR021847">
    <property type="entry name" value="DUF3443"/>
</dbReference>
<dbReference type="Pfam" id="PF11925">
    <property type="entry name" value="DUF3443"/>
    <property type="match status" value="1"/>
</dbReference>
<evidence type="ECO:0000313" key="3">
    <source>
        <dbReference type="EMBL" id="ALL64388.1"/>
    </source>
</evidence>
<dbReference type="GeneID" id="69968568"/>
<evidence type="ECO:0000313" key="4">
    <source>
        <dbReference type="Proteomes" id="UP000019146"/>
    </source>
</evidence>
<evidence type="ECO:0000256" key="2">
    <source>
        <dbReference type="SAM" id="SignalP"/>
    </source>
</evidence>
<feature type="region of interest" description="Disordered" evidence="1">
    <location>
        <begin position="33"/>
        <end position="129"/>
    </location>
</feature>
<evidence type="ECO:0000256" key="1">
    <source>
        <dbReference type="SAM" id="MobiDB-lite"/>
    </source>
</evidence>
<feature type="chain" id="PRO_5006054020" evidence="2">
    <location>
        <begin position="30"/>
        <end position="492"/>
    </location>
</feature>
<dbReference type="Proteomes" id="UP000019146">
    <property type="component" value="Chromosome 1"/>
</dbReference>
<dbReference type="KEGG" id="bcai:K788_0008353"/>
<reference evidence="3 4" key="1">
    <citation type="journal article" date="2014" name="Genome Announc.">
        <title>Draft Genome Sequence of the Haloacid-Degrading Burkholderia caribensis Strain MBA4.</title>
        <authorList>
            <person name="Pan Y."/>
            <person name="Kong K.F."/>
            <person name="Tsang J.S."/>
        </authorList>
    </citation>
    <scope>NUCLEOTIDE SEQUENCE [LARGE SCALE GENOMIC DNA]</scope>
    <source>
        <strain evidence="3 4">MBA4</strain>
    </source>
</reference>
<dbReference type="AlphaFoldDB" id="A0A0P0R8P2"/>